<dbReference type="Pfam" id="PF00578">
    <property type="entry name" value="AhpC-TSA"/>
    <property type="match status" value="1"/>
</dbReference>
<keyword evidence="3" id="KW-0575">Peroxidase</keyword>
<dbReference type="RefSeq" id="WP_097832511.1">
    <property type="nucleotide sequence ID" value="NZ_NUIL01000033.1"/>
</dbReference>
<evidence type="ECO:0000259" key="12">
    <source>
        <dbReference type="PROSITE" id="PS51352"/>
    </source>
</evidence>
<accession>A0A2B1D342</accession>
<dbReference type="Proteomes" id="UP000221438">
    <property type="component" value="Unassembled WGS sequence"/>
</dbReference>
<proteinExistence type="inferred from homology"/>
<dbReference type="GO" id="GO:0005737">
    <property type="term" value="C:cytoplasm"/>
    <property type="evidence" value="ECO:0007669"/>
    <property type="project" value="TreeGrafter"/>
</dbReference>
<keyword evidence="5" id="KW-0560">Oxidoreductase</keyword>
<comment type="caution">
    <text evidence="13">The sequence shown here is derived from an EMBL/GenBank/DDBJ whole genome shotgun (WGS) entry which is preliminary data.</text>
</comment>
<dbReference type="InterPro" id="IPR050924">
    <property type="entry name" value="Peroxiredoxin_BCP/PrxQ"/>
</dbReference>
<dbReference type="PROSITE" id="PS51352">
    <property type="entry name" value="THIOREDOXIN_2"/>
    <property type="match status" value="1"/>
</dbReference>
<keyword evidence="7" id="KW-0676">Redox-active center</keyword>
<dbReference type="GO" id="GO:0045454">
    <property type="term" value="P:cell redox homeostasis"/>
    <property type="evidence" value="ECO:0007669"/>
    <property type="project" value="TreeGrafter"/>
</dbReference>
<keyword evidence="6" id="KW-1015">Disulfide bond</keyword>
<comment type="similarity">
    <text evidence="9">Belongs to the peroxiredoxin family. BCP/PrxQ subfamily.</text>
</comment>
<evidence type="ECO:0000256" key="10">
    <source>
        <dbReference type="ARBA" id="ARBA00041373"/>
    </source>
</evidence>
<dbReference type="AlphaFoldDB" id="A0A2B1D342"/>
<dbReference type="EMBL" id="NUIL01000033">
    <property type="protein sequence ID" value="PGO24723.1"/>
    <property type="molecule type" value="Genomic_DNA"/>
</dbReference>
<evidence type="ECO:0000256" key="8">
    <source>
        <dbReference type="ARBA" id="ARBA00032824"/>
    </source>
</evidence>
<protein>
    <recommendedName>
        <fullName evidence="2">thioredoxin-dependent peroxiredoxin</fullName>
        <ecNumber evidence="2">1.11.1.24</ecNumber>
    </recommendedName>
    <alternativeName>
        <fullName evidence="10">Bacterioferritin comigratory protein</fullName>
    </alternativeName>
    <alternativeName>
        <fullName evidence="8">Thioredoxin peroxidase</fullName>
    </alternativeName>
</protein>
<gene>
    <name evidence="13" type="ORF">CN984_20175</name>
    <name evidence="14" type="ORF">COA08_27585</name>
</gene>
<dbReference type="GO" id="GO:0008379">
    <property type="term" value="F:thioredoxin peroxidase activity"/>
    <property type="evidence" value="ECO:0007669"/>
    <property type="project" value="TreeGrafter"/>
</dbReference>
<name>A0A2B1D342_BACCE</name>
<keyword evidence="4" id="KW-0049">Antioxidant</keyword>
<evidence type="ECO:0000313" key="13">
    <source>
        <dbReference type="EMBL" id="PGO24723.1"/>
    </source>
</evidence>
<evidence type="ECO:0000313" key="14">
    <source>
        <dbReference type="EMBL" id="PGQ05198.1"/>
    </source>
</evidence>
<reference evidence="15 16" key="1">
    <citation type="submission" date="2017-09" db="EMBL/GenBank/DDBJ databases">
        <title>Large-scale bioinformatics analysis of Bacillus genomes uncovers conserved roles of natural products in bacterial physiology.</title>
        <authorList>
            <consortium name="Agbiome Team Llc"/>
            <person name="Bleich R.M."/>
            <person name="Grubbs K.J."/>
            <person name="Santa Maria K.C."/>
            <person name="Allen S.E."/>
            <person name="Farag S."/>
            <person name="Shank E.A."/>
            <person name="Bowers A."/>
        </authorList>
    </citation>
    <scope>NUCLEOTIDE SEQUENCE [LARGE SCALE GENOMIC DNA]</scope>
    <source>
        <strain evidence="14 15">AFS046104</strain>
        <strain evidence="13 16">AFS050027</strain>
    </source>
</reference>
<dbReference type="InterPro" id="IPR013766">
    <property type="entry name" value="Thioredoxin_domain"/>
</dbReference>
<dbReference type="EMBL" id="NUJQ01000049">
    <property type="protein sequence ID" value="PGQ05198.1"/>
    <property type="molecule type" value="Genomic_DNA"/>
</dbReference>
<evidence type="ECO:0000256" key="3">
    <source>
        <dbReference type="ARBA" id="ARBA00022559"/>
    </source>
</evidence>
<comment type="catalytic activity">
    <reaction evidence="11">
        <text>a hydroperoxide + [thioredoxin]-dithiol = an alcohol + [thioredoxin]-disulfide + H2O</text>
        <dbReference type="Rhea" id="RHEA:62620"/>
        <dbReference type="Rhea" id="RHEA-COMP:10698"/>
        <dbReference type="Rhea" id="RHEA-COMP:10700"/>
        <dbReference type="ChEBI" id="CHEBI:15377"/>
        <dbReference type="ChEBI" id="CHEBI:29950"/>
        <dbReference type="ChEBI" id="CHEBI:30879"/>
        <dbReference type="ChEBI" id="CHEBI:35924"/>
        <dbReference type="ChEBI" id="CHEBI:50058"/>
        <dbReference type="EC" id="1.11.1.24"/>
    </reaction>
</comment>
<evidence type="ECO:0000256" key="9">
    <source>
        <dbReference type="ARBA" id="ARBA00038489"/>
    </source>
</evidence>
<evidence type="ECO:0000313" key="16">
    <source>
        <dbReference type="Proteomes" id="UP000223777"/>
    </source>
</evidence>
<dbReference type="Proteomes" id="UP000223777">
    <property type="component" value="Unassembled WGS sequence"/>
</dbReference>
<evidence type="ECO:0000256" key="5">
    <source>
        <dbReference type="ARBA" id="ARBA00023002"/>
    </source>
</evidence>
<evidence type="ECO:0000256" key="4">
    <source>
        <dbReference type="ARBA" id="ARBA00022862"/>
    </source>
</evidence>
<evidence type="ECO:0000313" key="15">
    <source>
        <dbReference type="Proteomes" id="UP000221438"/>
    </source>
</evidence>
<dbReference type="GO" id="GO:0034599">
    <property type="term" value="P:cellular response to oxidative stress"/>
    <property type="evidence" value="ECO:0007669"/>
    <property type="project" value="TreeGrafter"/>
</dbReference>
<organism evidence="13 16">
    <name type="scientific">Bacillus cereus</name>
    <dbReference type="NCBI Taxonomy" id="1396"/>
    <lineage>
        <taxon>Bacteria</taxon>
        <taxon>Bacillati</taxon>
        <taxon>Bacillota</taxon>
        <taxon>Bacilli</taxon>
        <taxon>Bacillales</taxon>
        <taxon>Bacillaceae</taxon>
        <taxon>Bacillus</taxon>
        <taxon>Bacillus cereus group</taxon>
    </lineage>
</organism>
<dbReference type="PANTHER" id="PTHR42801">
    <property type="entry name" value="THIOREDOXIN-DEPENDENT PEROXIDE REDUCTASE"/>
    <property type="match status" value="1"/>
</dbReference>
<dbReference type="PANTHER" id="PTHR42801:SF7">
    <property type="entry name" value="SLL1159 PROTEIN"/>
    <property type="match status" value="1"/>
</dbReference>
<dbReference type="EC" id="1.11.1.24" evidence="2"/>
<dbReference type="InterPro" id="IPR036249">
    <property type="entry name" value="Thioredoxin-like_sf"/>
</dbReference>
<evidence type="ECO:0000256" key="1">
    <source>
        <dbReference type="ARBA" id="ARBA00003330"/>
    </source>
</evidence>
<evidence type="ECO:0000256" key="2">
    <source>
        <dbReference type="ARBA" id="ARBA00013017"/>
    </source>
</evidence>
<evidence type="ECO:0000256" key="11">
    <source>
        <dbReference type="ARBA" id="ARBA00049091"/>
    </source>
</evidence>
<sequence>MNYTQQVKKFKKDYVAKIPKNVQTIMQRATDELTASKKTFSLNVGTKAPNFTLHNHNGIPVTLYEELKKGPVILTFYRGVWCPYCNMELRAYQAILDQLKEQNIQLLAISPQIPDQTLTTHEKNQLQYHVLSDLDDKVSETYGLKFTVPDYMREYYIKFGANLPLYNGNDSWALPIPATYLINKAGEITFTHVNPDYTNRIDPQDILQIIKNK</sequence>
<dbReference type="InterPro" id="IPR000866">
    <property type="entry name" value="AhpC/TSA"/>
</dbReference>
<comment type="function">
    <text evidence="1">Thiol-specific peroxidase that catalyzes the reduction of hydrogen peroxide and organic hydroperoxides to water and alcohols, respectively. Plays a role in cell protection against oxidative stress by detoxifying peroxides and as sensor of hydrogen peroxide-mediated signaling events.</text>
</comment>
<feature type="domain" description="Thioredoxin" evidence="12">
    <location>
        <begin position="42"/>
        <end position="213"/>
    </location>
</feature>
<dbReference type="CDD" id="cd02970">
    <property type="entry name" value="PRX_like2"/>
    <property type="match status" value="1"/>
</dbReference>
<dbReference type="SUPFAM" id="SSF52833">
    <property type="entry name" value="Thioredoxin-like"/>
    <property type="match status" value="1"/>
</dbReference>
<dbReference type="Gene3D" id="3.40.30.10">
    <property type="entry name" value="Glutaredoxin"/>
    <property type="match status" value="1"/>
</dbReference>
<evidence type="ECO:0000256" key="6">
    <source>
        <dbReference type="ARBA" id="ARBA00023157"/>
    </source>
</evidence>
<evidence type="ECO:0000256" key="7">
    <source>
        <dbReference type="ARBA" id="ARBA00023284"/>
    </source>
</evidence>